<reference evidence="2 3" key="1">
    <citation type="submission" date="2023-04" db="EMBL/GenBank/DDBJ databases">
        <authorList>
            <person name="Hsu D."/>
        </authorList>
    </citation>
    <scope>NUCLEOTIDE SEQUENCE [LARGE SCALE GENOMIC DNA]</scope>
    <source>
        <strain evidence="2 3">MK1</strain>
    </source>
</reference>
<keyword evidence="1" id="KW-0472">Membrane</keyword>
<dbReference type="RefSeq" id="WP_366923030.1">
    <property type="nucleotide sequence ID" value="NZ_CP121694.1"/>
</dbReference>
<evidence type="ECO:0000256" key="1">
    <source>
        <dbReference type="SAM" id="Phobius"/>
    </source>
</evidence>
<keyword evidence="1" id="KW-0812">Transmembrane</keyword>
<dbReference type="KEGG" id="dbc:MFMK1_003518"/>
<sequence>MFNLLTEFLFDEKGQAMTEYGLILALIAVLLIGTLLLLKDELVTMFEKVVTGLQGQAPTP</sequence>
<gene>
    <name evidence="2" type="ORF">MFMK1_003518</name>
</gene>
<dbReference type="Pfam" id="PF04964">
    <property type="entry name" value="Flp_Fap"/>
    <property type="match status" value="1"/>
</dbReference>
<dbReference type="Proteomes" id="UP001329915">
    <property type="component" value="Chromosome"/>
</dbReference>
<protein>
    <submittedName>
        <fullName evidence="2">Flp family type IVb pilin</fullName>
    </submittedName>
</protein>
<feature type="transmembrane region" description="Helical" evidence="1">
    <location>
        <begin position="20"/>
        <end position="38"/>
    </location>
</feature>
<proteinExistence type="predicted"/>
<accession>A0AAU0USW0</accession>
<evidence type="ECO:0000313" key="2">
    <source>
        <dbReference type="EMBL" id="WRO23653.1"/>
    </source>
</evidence>
<keyword evidence="1" id="KW-1133">Transmembrane helix</keyword>
<keyword evidence="3" id="KW-1185">Reference proteome</keyword>
<dbReference type="EMBL" id="CP121694">
    <property type="protein sequence ID" value="WRO23653.1"/>
    <property type="molecule type" value="Genomic_DNA"/>
</dbReference>
<evidence type="ECO:0000313" key="3">
    <source>
        <dbReference type="Proteomes" id="UP001329915"/>
    </source>
</evidence>
<organism evidence="2 3">
    <name type="scientific">Metallumcola ferriviriculae</name>
    <dbReference type="NCBI Taxonomy" id="3039180"/>
    <lineage>
        <taxon>Bacteria</taxon>
        <taxon>Bacillati</taxon>
        <taxon>Bacillota</taxon>
        <taxon>Clostridia</taxon>
        <taxon>Neomoorellales</taxon>
        <taxon>Desulfitibacteraceae</taxon>
        <taxon>Metallumcola</taxon>
    </lineage>
</organism>
<dbReference type="InterPro" id="IPR007047">
    <property type="entry name" value="Flp_Fap"/>
</dbReference>
<name>A0AAU0USW0_9FIRM</name>
<dbReference type="AlphaFoldDB" id="A0AAU0USW0"/>